<proteinExistence type="predicted"/>
<evidence type="ECO:0000313" key="2">
    <source>
        <dbReference type="EMBL" id="GEO01888.1"/>
    </source>
</evidence>
<name>A0A512AQB2_9SPHN</name>
<dbReference type="SUPFAM" id="SSF47413">
    <property type="entry name" value="lambda repressor-like DNA-binding domains"/>
    <property type="match status" value="1"/>
</dbReference>
<dbReference type="SMART" id="SM00530">
    <property type="entry name" value="HTH_XRE"/>
    <property type="match status" value="1"/>
</dbReference>
<dbReference type="InterPro" id="IPR001387">
    <property type="entry name" value="Cro/C1-type_HTH"/>
</dbReference>
<reference evidence="2 3" key="1">
    <citation type="submission" date="2019-07" db="EMBL/GenBank/DDBJ databases">
        <title>Whole genome shotgun sequence of Novosphingobium sediminis NBRC 106119.</title>
        <authorList>
            <person name="Hosoyama A."/>
            <person name="Uohara A."/>
            <person name="Ohji S."/>
            <person name="Ichikawa N."/>
        </authorList>
    </citation>
    <scope>NUCLEOTIDE SEQUENCE [LARGE SCALE GENOMIC DNA]</scope>
    <source>
        <strain evidence="2 3">NBRC 106119</strain>
    </source>
</reference>
<evidence type="ECO:0000259" key="1">
    <source>
        <dbReference type="PROSITE" id="PS50943"/>
    </source>
</evidence>
<evidence type="ECO:0000313" key="3">
    <source>
        <dbReference type="Proteomes" id="UP000321464"/>
    </source>
</evidence>
<dbReference type="RefSeq" id="WP_092959992.1">
    <property type="nucleotide sequence ID" value="NZ_BJYR01000029.1"/>
</dbReference>
<dbReference type="GO" id="GO:0003677">
    <property type="term" value="F:DNA binding"/>
    <property type="evidence" value="ECO:0007669"/>
    <property type="project" value="InterPro"/>
</dbReference>
<dbReference type="Gene3D" id="1.10.260.40">
    <property type="entry name" value="lambda repressor-like DNA-binding domains"/>
    <property type="match status" value="1"/>
</dbReference>
<feature type="domain" description="HTH cro/C1-type" evidence="1">
    <location>
        <begin position="55"/>
        <end position="110"/>
    </location>
</feature>
<accession>A0A512AQB2</accession>
<comment type="caution">
    <text evidence="2">The sequence shown here is derived from an EMBL/GenBank/DDBJ whole genome shotgun (WGS) entry which is preliminary data.</text>
</comment>
<dbReference type="Proteomes" id="UP000321464">
    <property type="component" value="Unassembled WGS sequence"/>
</dbReference>
<dbReference type="EMBL" id="BJYR01000029">
    <property type="protein sequence ID" value="GEO01888.1"/>
    <property type="molecule type" value="Genomic_DNA"/>
</dbReference>
<protein>
    <recommendedName>
        <fullName evidence="1">HTH cro/C1-type domain-containing protein</fullName>
    </recommendedName>
</protein>
<dbReference type="InterPro" id="IPR010982">
    <property type="entry name" value="Lambda_DNA-bd_dom_sf"/>
</dbReference>
<organism evidence="2 3">
    <name type="scientific">Novosphingobium sediminis</name>
    <dbReference type="NCBI Taxonomy" id="707214"/>
    <lineage>
        <taxon>Bacteria</taxon>
        <taxon>Pseudomonadati</taxon>
        <taxon>Pseudomonadota</taxon>
        <taxon>Alphaproteobacteria</taxon>
        <taxon>Sphingomonadales</taxon>
        <taxon>Sphingomonadaceae</taxon>
        <taxon>Novosphingobium</taxon>
    </lineage>
</organism>
<dbReference type="Pfam" id="PF12844">
    <property type="entry name" value="HTH_19"/>
    <property type="match status" value="1"/>
</dbReference>
<dbReference type="OrthoDB" id="7851911at2"/>
<keyword evidence="3" id="KW-1185">Reference proteome</keyword>
<gene>
    <name evidence="2" type="ORF">NSE01_37200</name>
</gene>
<dbReference type="PROSITE" id="PS50943">
    <property type="entry name" value="HTH_CROC1"/>
    <property type="match status" value="1"/>
</dbReference>
<dbReference type="AlphaFoldDB" id="A0A512AQB2"/>
<dbReference type="CDD" id="cd00093">
    <property type="entry name" value="HTH_XRE"/>
    <property type="match status" value="1"/>
</dbReference>
<sequence>MKIEISKDWCLKMASLEGDTEIGAGVTAADPLFDGEAETQNVGEDEPSIAFGRFVRLMRRNKGLTLEELAEQADIDVAELVEIEDDVRHKAELRSVYQLANYFQVPRGNLMQVAGLTTPKNDNLIHEAVRFAARSEPVAALSQAERAALEAFVTVLSERD</sequence>